<dbReference type="Pfam" id="PF00725">
    <property type="entry name" value="3HCDH"/>
    <property type="match status" value="1"/>
</dbReference>
<reference evidence="10 11" key="1">
    <citation type="submission" date="2019-03" db="EMBL/GenBank/DDBJ databases">
        <title>Genomic Encyclopedia of Type Strains, Phase IV (KMG-IV): sequencing the most valuable type-strain genomes for metagenomic binning, comparative biology and taxonomic classification.</title>
        <authorList>
            <person name="Goeker M."/>
        </authorList>
    </citation>
    <scope>NUCLEOTIDE SEQUENCE [LARGE SCALE GENOMIC DNA]</scope>
    <source>
        <strain evidence="10 11">DSM 18063</strain>
    </source>
</reference>
<dbReference type="SUPFAM" id="SSF51735">
    <property type="entry name" value="NAD(P)-binding Rossmann-fold domains"/>
    <property type="match status" value="1"/>
</dbReference>
<feature type="binding site" evidence="7">
    <location>
        <begin position="9"/>
        <end position="14"/>
    </location>
    <ligand>
        <name>NAD(+)</name>
        <dbReference type="ChEBI" id="CHEBI:57540"/>
    </ligand>
</feature>
<dbReference type="GO" id="GO:0006631">
    <property type="term" value="P:fatty acid metabolic process"/>
    <property type="evidence" value="ECO:0007669"/>
    <property type="project" value="InterPro"/>
</dbReference>
<evidence type="ECO:0000256" key="1">
    <source>
        <dbReference type="ARBA" id="ARBA00004496"/>
    </source>
</evidence>
<dbReference type="PANTHER" id="PTHR48075:SF5">
    <property type="entry name" value="3-HYDROXYBUTYRYL-COA DEHYDROGENASE"/>
    <property type="match status" value="1"/>
</dbReference>
<evidence type="ECO:0000259" key="8">
    <source>
        <dbReference type="Pfam" id="PF00725"/>
    </source>
</evidence>
<evidence type="ECO:0000256" key="3">
    <source>
        <dbReference type="ARBA" id="ARBA00011738"/>
    </source>
</evidence>
<comment type="caution">
    <text evidence="10">The sequence shown here is derived from an EMBL/GenBank/DDBJ whole genome shotgun (WGS) entry which is preliminary data.</text>
</comment>
<comment type="similarity">
    <text evidence="7">Belongs to the 3-hydroxyacyl-CoA dehydrogenase family. L-carnitine dehydrogenase subfamily.</text>
</comment>
<dbReference type="GO" id="GO:0047728">
    <property type="term" value="F:carnitine 3-dehydrogenase activity"/>
    <property type="evidence" value="ECO:0007669"/>
    <property type="project" value="UniProtKB-UniRule"/>
</dbReference>
<dbReference type="InterPro" id="IPR029069">
    <property type="entry name" value="HotDog_dom_sf"/>
</dbReference>
<dbReference type="HAMAP" id="MF_02129">
    <property type="entry name" value="L_carnitine_dehydrog"/>
    <property type="match status" value="1"/>
</dbReference>
<dbReference type="PANTHER" id="PTHR48075">
    <property type="entry name" value="3-HYDROXYACYL-COA DEHYDROGENASE FAMILY PROTEIN"/>
    <property type="match status" value="1"/>
</dbReference>
<proteinExistence type="inferred from homology"/>
<dbReference type="InterPro" id="IPR006176">
    <property type="entry name" value="3-OHacyl-CoA_DH_NAD-bd"/>
</dbReference>
<dbReference type="Proteomes" id="UP000294835">
    <property type="component" value="Unassembled WGS sequence"/>
</dbReference>
<dbReference type="InterPro" id="IPR036291">
    <property type="entry name" value="NAD(P)-bd_dom_sf"/>
</dbReference>
<keyword evidence="11" id="KW-1185">Reference proteome</keyword>
<comment type="subunit">
    <text evidence="3 7">Homodimer.</text>
</comment>
<dbReference type="InterPro" id="IPR008927">
    <property type="entry name" value="6-PGluconate_DH-like_C_sf"/>
</dbReference>
<dbReference type="InterPro" id="IPR026578">
    <property type="entry name" value="L-carnitine_dehydrogenase"/>
</dbReference>
<dbReference type="Gene3D" id="3.40.50.720">
    <property type="entry name" value="NAD(P)-binding Rossmann-like Domain"/>
    <property type="match status" value="1"/>
</dbReference>
<dbReference type="Pfam" id="PF13279">
    <property type="entry name" value="4HBT_2"/>
    <property type="match status" value="1"/>
</dbReference>
<dbReference type="GO" id="GO:0005737">
    <property type="term" value="C:cytoplasm"/>
    <property type="evidence" value="ECO:0007669"/>
    <property type="project" value="UniProtKB-SubCell"/>
</dbReference>
<evidence type="ECO:0000313" key="10">
    <source>
        <dbReference type="EMBL" id="TCP41337.1"/>
    </source>
</evidence>
<evidence type="ECO:0000256" key="7">
    <source>
        <dbReference type="HAMAP-Rule" id="MF_02129"/>
    </source>
</evidence>
<protein>
    <recommendedName>
        <fullName evidence="7">L-carnitine dehydrogenase</fullName>
        <shortName evidence="7">CDH</shortName>
        <shortName evidence="7">L-CDH</shortName>
        <ecNumber evidence="7">1.1.1.108</ecNumber>
    </recommendedName>
</protein>
<sequence>MTGVAAILGAGVIGAGWAARFALMGWEVRVFDPDPAAAARLDRVMENARRALPGLYDTPLPPEGAVIVVDRISQAVRGAEWIQESVPERLDLKRTLYQKVQEHCADEVILASSTSGFTPSALQGPAARRCPVLVAHPFNPVYLLPLVELVAAPDAPADMLDRAKQVLTGIGMAPLHVRHEIDGHIADRLLESLWREALWLVHDGIATTEEIDEAICLGFGLRWAQMGLFETYRIAGGEQGMGHFLSQFGPCLKAPWSHLTDVPELTDELVRTIADQSDAQSGTRTIAELERARDTNLVGLLRALKWTGAGAGAHLRRFDAARQGAAGDIARPIVTQDRAVPLDWTDYNGHMTESRYLYAFADATDRFMEMIGCDADYIAAGNSYFTAETHIRHLAEAHAGQRFRIETTVLEGAGKKMHLFHRMLSGETLLATGEHLLLHVNLETRRSCPPGPDLAHRLSRIATAHAALPRPDGAGRAVGQKPG</sequence>
<dbReference type="NCBIfam" id="NF005716">
    <property type="entry name" value="PRK07531.1"/>
    <property type="match status" value="1"/>
</dbReference>
<evidence type="ECO:0000256" key="5">
    <source>
        <dbReference type="ARBA" id="ARBA00023002"/>
    </source>
</evidence>
<feature type="domain" description="3-hydroxyacyl-CoA dehydrogenase C-terminal" evidence="8">
    <location>
        <begin position="183"/>
        <end position="250"/>
    </location>
</feature>
<dbReference type="Pfam" id="PF02737">
    <property type="entry name" value="3HCDH_N"/>
    <property type="match status" value="1"/>
</dbReference>
<keyword evidence="6 7" id="KW-0520">NAD</keyword>
<evidence type="ECO:0000259" key="9">
    <source>
        <dbReference type="Pfam" id="PF02737"/>
    </source>
</evidence>
<dbReference type="OrthoDB" id="9803287at2"/>
<comment type="subcellular location">
    <subcellularLocation>
        <location evidence="1 7">Cytoplasm</location>
    </subcellularLocation>
</comment>
<comment type="catalytic activity">
    <reaction evidence="7">
        <text>carnitine + NAD(+) = 3-dehydrocarnitine + NADH + H(+)</text>
        <dbReference type="Rhea" id="RHEA:19265"/>
        <dbReference type="ChEBI" id="CHEBI:15378"/>
        <dbReference type="ChEBI" id="CHEBI:17126"/>
        <dbReference type="ChEBI" id="CHEBI:57540"/>
        <dbReference type="ChEBI" id="CHEBI:57885"/>
        <dbReference type="ChEBI" id="CHEBI:57945"/>
        <dbReference type="EC" id="1.1.1.108"/>
    </reaction>
</comment>
<dbReference type="GO" id="GO:0009437">
    <property type="term" value="P:carnitine metabolic process"/>
    <property type="evidence" value="ECO:0007669"/>
    <property type="project" value="UniProtKB-UniRule"/>
</dbReference>
<dbReference type="AlphaFoldDB" id="A0A4R2PYZ8"/>
<evidence type="ECO:0000256" key="4">
    <source>
        <dbReference type="ARBA" id="ARBA00022490"/>
    </source>
</evidence>
<dbReference type="RefSeq" id="WP_132461911.1">
    <property type="nucleotide sequence ID" value="NZ_SLXP01000005.1"/>
</dbReference>
<gene>
    <name evidence="10" type="ORF">EV662_10583</name>
</gene>
<keyword evidence="4 7" id="KW-0963">Cytoplasm</keyword>
<comment type="pathway">
    <text evidence="2 7">Amine and polyamine metabolism; carnitine metabolism.</text>
</comment>
<comment type="function">
    <text evidence="7">Catalyzes the NAD(+)-dependent oxidation of L-carnitine to 3-dehydrocarnitine.</text>
</comment>
<organism evidence="10 11">
    <name type="scientific">Rhodovulum marinum</name>
    <dbReference type="NCBI Taxonomy" id="320662"/>
    <lineage>
        <taxon>Bacteria</taxon>
        <taxon>Pseudomonadati</taxon>
        <taxon>Pseudomonadota</taxon>
        <taxon>Alphaproteobacteria</taxon>
        <taxon>Rhodobacterales</taxon>
        <taxon>Paracoccaceae</taxon>
        <taxon>Rhodovulum</taxon>
    </lineage>
</organism>
<name>A0A4R2PYZ8_9RHOB</name>
<dbReference type="GO" id="GO:0070403">
    <property type="term" value="F:NAD+ binding"/>
    <property type="evidence" value="ECO:0007669"/>
    <property type="project" value="InterPro"/>
</dbReference>
<feature type="domain" description="3-hydroxyacyl-CoA dehydrogenase NAD binding" evidence="9">
    <location>
        <begin position="5"/>
        <end position="178"/>
    </location>
</feature>
<evidence type="ECO:0000256" key="6">
    <source>
        <dbReference type="ARBA" id="ARBA00023027"/>
    </source>
</evidence>
<dbReference type="EMBL" id="SLXP01000005">
    <property type="protein sequence ID" value="TCP41337.1"/>
    <property type="molecule type" value="Genomic_DNA"/>
</dbReference>
<dbReference type="Gene3D" id="3.10.129.10">
    <property type="entry name" value="Hotdog Thioesterase"/>
    <property type="match status" value="1"/>
</dbReference>
<accession>A0A4R2PYZ8</accession>
<dbReference type="InterPro" id="IPR006108">
    <property type="entry name" value="3HC_DH_C"/>
</dbReference>
<keyword evidence="5 7" id="KW-0560">Oxidoreductase</keyword>
<dbReference type="Gene3D" id="1.10.1040.10">
    <property type="entry name" value="N-(1-d-carboxylethyl)-l-norvaline Dehydrogenase, domain 2"/>
    <property type="match status" value="1"/>
</dbReference>
<dbReference type="UniPathway" id="UPA00117"/>
<evidence type="ECO:0000313" key="11">
    <source>
        <dbReference type="Proteomes" id="UP000294835"/>
    </source>
</evidence>
<dbReference type="CDD" id="cd00586">
    <property type="entry name" value="4HBT"/>
    <property type="match status" value="1"/>
</dbReference>
<dbReference type="SUPFAM" id="SSF48179">
    <property type="entry name" value="6-phosphogluconate dehydrogenase C-terminal domain-like"/>
    <property type="match status" value="1"/>
</dbReference>
<dbReference type="EC" id="1.1.1.108" evidence="7"/>
<dbReference type="SUPFAM" id="SSF54637">
    <property type="entry name" value="Thioesterase/thiol ester dehydrase-isomerase"/>
    <property type="match status" value="1"/>
</dbReference>
<dbReference type="InterPro" id="IPR013328">
    <property type="entry name" value="6PGD_dom2"/>
</dbReference>
<evidence type="ECO:0000256" key="2">
    <source>
        <dbReference type="ARBA" id="ARBA00004855"/>
    </source>
</evidence>